<feature type="domain" description="HNH nuclease" evidence="1">
    <location>
        <begin position="306"/>
        <end position="358"/>
    </location>
</feature>
<keyword evidence="3" id="KW-1185">Reference proteome</keyword>
<evidence type="ECO:0000313" key="3">
    <source>
        <dbReference type="Proteomes" id="UP000243799"/>
    </source>
</evidence>
<sequence>MAGSLWQVSDEELVAALLTREESLRRAYGEVLEVVAEAEQRGLAASLGYRDTVALLAEATRLSRREAEARRMQAVATQNLVATGEALGRGAITAEHVRVICSVFEHCPEWVPAERRAADERILLDVALQAGPEKVSRVGTRLRRYWDQDGPTPKDKPAAESLREFRFRIGFDGRMRFSGEFDADTGATLQGLLGPLAKPHPKGENGEPDVRTVAQRQGDALAEIVALAARTEDLSVQGGERAVLIVTVTLAELENRVKAALLDVPGFDTVDQLRRLACEARVVPAIFGHDGEILHLGRSVRHASSAQRRALVLRDRGCAFPGCDRAPKWCTPHHVSWWIHNGRTDLDNLVLVCARHHRMLHHSGWDVRICHGQPEFLPPPWLDPGRHPIRNTVHDPPRPPARPSSFQALVAIHPCAKTPRRVRTR</sequence>
<dbReference type="Pfam" id="PF02720">
    <property type="entry name" value="DUF222"/>
    <property type="match status" value="1"/>
</dbReference>
<dbReference type="CDD" id="cd00085">
    <property type="entry name" value="HNHc"/>
    <property type="match status" value="1"/>
</dbReference>
<evidence type="ECO:0000313" key="2">
    <source>
        <dbReference type="EMBL" id="SFB55765.1"/>
    </source>
</evidence>
<dbReference type="EMBL" id="FOKG01000019">
    <property type="protein sequence ID" value="SFB55765.1"/>
    <property type="molecule type" value="Genomic_DNA"/>
</dbReference>
<protein>
    <recommendedName>
        <fullName evidence="1">HNH nuclease domain-containing protein</fullName>
    </recommendedName>
</protein>
<dbReference type="SMART" id="SM00507">
    <property type="entry name" value="HNHc"/>
    <property type="match status" value="1"/>
</dbReference>
<accession>A0A1I1BZC2</accession>
<dbReference type="InterPro" id="IPR003870">
    <property type="entry name" value="DUF222"/>
</dbReference>
<dbReference type="AlphaFoldDB" id="A0A1I1BZC2"/>
<organism evidence="2 3">
    <name type="scientific">Amycolatopsis marina</name>
    <dbReference type="NCBI Taxonomy" id="490629"/>
    <lineage>
        <taxon>Bacteria</taxon>
        <taxon>Bacillati</taxon>
        <taxon>Actinomycetota</taxon>
        <taxon>Actinomycetes</taxon>
        <taxon>Pseudonocardiales</taxon>
        <taxon>Pseudonocardiaceae</taxon>
        <taxon>Amycolatopsis</taxon>
    </lineage>
</organism>
<gene>
    <name evidence="2" type="ORF">SAMN05216266_11951</name>
</gene>
<dbReference type="Proteomes" id="UP000243799">
    <property type="component" value="Unassembled WGS sequence"/>
</dbReference>
<name>A0A1I1BZC2_9PSEU</name>
<evidence type="ECO:0000259" key="1">
    <source>
        <dbReference type="SMART" id="SM00507"/>
    </source>
</evidence>
<proteinExistence type="predicted"/>
<reference evidence="3" key="1">
    <citation type="submission" date="2016-10" db="EMBL/GenBank/DDBJ databases">
        <authorList>
            <person name="Varghese N."/>
            <person name="Submissions S."/>
        </authorList>
    </citation>
    <scope>NUCLEOTIDE SEQUENCE [LARGE SCALE GENOMIC DNA]</scope>
    <source>
        <strain evidence="3">CGMCC 4.3568</strain>
    </source>
</reference>
<dbReference type="STRING" id="490629.SAMN05216266_11951"/>
<dbReference type="OrthoDB" id="3656171at2"/>
<dbReference type="InterPro" id="IPR003615">
    <property type="entry name" value="HNH_nuc"/>
</dbReference>